<organism evidence="1 2">
    <name type="scientific">Kingella potus</name>
    <dbReference type="NCBI Taxonomy" id="265175"/>
    <lineage>
        <taxon>Bacteria</taxon>
        <taxon>Pseudomonadati</taxon>
        <taxon>Pseudomonadota</taxon>
        <taxon>Betaproteobacteria</taxon>
        <taxon>Neisseriales</taxon>
        <taxon>Neisseriaceae</taxon>
        <taxon>Kingella</taxon>
    </lineage>
</organism>
<protein>
    <submittedName>
        <fullName evidence="1">Uncharacterized protein</fullName>
    </submittedName>
</protein>
<evidence type="ECO:0000313" key="2">
    <source>
        <dbReference type="Proteomes" id="UP000254293"/>
    </source>
</evidence>
<proteinExistence type="predicted"/>
<sequence>MSLESKLKQALVLWNKVMTPEFVAGLTSTERSEKFPAHIVCDWPTPVPIVFVTEVNLDYERKLAAKARDDFEKAAERYPEIKAKLFDSETQEEGLRELAGKALLAGLKIKAKDSDRCVYVLGSKPPFKHEWELSRTCTFAPITPYLHELLGLGFVYPLHHLFDPKSICGLSGEALDYRQKFKIEEAFERRHKRYKAKRIQQAEDMPDGSIDFELCGAIHDGKWHVLTLLKSREDEAGS</sequence>
<gene>
    <name evidence="1" type="ORF">NCTC13336_00735</name>
</gene>
<keyword evidence="2" id="KW-1185">Reference proteome</keyword>
<evidence type="ECO:0000313" key="1">
    <source>
        <dbReference type="EMBL" id="STR00526.1"/>
    </source>
</evidence>
<name>A0A377QYU4_9NEIS</name>
<reference evidence="1 2" key="1">
    <citation type="submission" date="2018-06" db="EMBL/GenBank/DDBJ databases">
        <authorList>
            <consortium name="Pathogen Informatics"/>
            <person name="Doyle S."/>
        </authorList>
    </citation>
    <scope>NUCLEOTIDE SEQUENCE [LARGE SCALE GENOMIC DNA]</scope>
    <source>
        <strain evidence="1 2">NCTC13336</strain>
    </source>
</reference>
<accession>A0A377QYU4</accession>
<dbReference type="RefSeq" id="WP_147286569.1">
    <property type="nucleotide sequence ID" value="NZ_UGJJ01000001.1"/>
</dbReference>
<dbReference type="AlphaFoldDB" id="A0A377QYU4"/>
<dbReference type="EMBL" id="UGJJ01000001">
    <property type="protein sequence ID" value="STR00526.1"/>
    <property type="molecule type" value="Genomic_DNA"/>
</dbReference>
<dbReference type="Proteomes" id="UP000254293">
    <property type="component" value="Unassembled WGS sequence"/>
</dbReference>